<keyword evidence="4 9" id="KW-0460">Magnesium</keyword>
<dbReference type="PANTHER" id="PTHR20857:SF23">
    <property type="entry name" value="THIAMINE BIOSYNTHETIC BIFUNCTIONAL ENZYME"/>
    <property type="match status" value="1"/>
</dbReference>
<dbReference type="EC" id="2.5.1.3" evidence="9"/>
<comment type="function">
    <text evidence="9">Condenses 4-methyl-5-(beta-hydroxyethyl)thiazole monophosphate (THZ-P) and 2-methyl-4-amino-5-hydroxymethyl pyrimidine pyrophosphate (HMP-PP) to form thiamine monophosphate (TMP).</text>
</comment>
<dbReference type="InterPro" id="IPR034291">
    <property type="entry name" value="TMP_synthase"/>
</dbReference>
<reference evidence="13 14" key="1">
    <citation type="submission" date="2024-11" db="EMBL/GenBank/DDBJ databases">
        <authorList>
            <person name="Heng Y.C."/>
            <person name="Lim A.C.H."/>
            <person name="Lee J.K.Y."/>
            <person name="Kittelmann S."/>
        </authorList>
    </citation>
    <scope>NUCLEOTIDE SEQUENCE [LARGE SCALE GENOMIC DNA]</scope>
    <source>
        <strain evidence="13 14">WILCCON 0202</strain>
    </source>
</reference>
<dbReference type="CDD" id="cd00564">
    <property type="entry name" value="TMP_TenI"/>
    <property type="match status" value="1"/>
</dbReference>
<comment type="caution">
    <text evidence="13">The sequence shown here is derived from an EMBL/GenBank/DDBJ whole genome shotgun (WGS) entry which is preliminary data.</text>
</comment>
<feature type="binding site" evidence="9">
    <location>
        <position position="165"/>
    </location>
    <ligand>
        <name>2-[(2R,5Z)-2-carboxy-4-methylthiazol-5(2H)-ylidene]ethyl phosphate</name>
        <dbReference type="ChEBI" id="CHEBI:62899"/>
    </ligand>
</feature>
<evidence type="ECO:0000256" key="7">
    <source>
        <dbReference type="ARBA" id="ARBA00047851"/>
    </source>
</evidence>
<sequence length="205" mass="22230">MEIDYSLYLVTDRSFLGNKSLKDAISEAIEGGVSFIQIREKDISTRAFYNIASEVKEVTDYYKVPLVVNDRIDIAQAIDADGVHLGQSDMPIQVARKILGKNKIIGISVENVKEAKVAEENGADYVGVGTIFYTGTKKDINKPIGLEGLKEVCSSIKIPKVAIGGINKNNLKDILKAGVDGAAIISAILGEKDIKEASKLLKNLF</sequence>
<feature type="binding site" evidence="9">
    <location>
        <position position="89"/>
    </location>
    <ligand>
        <name>Mg(2+)</name>
        <dbReference type="ChEBI" id="CHEBI:18420"/>
    </ligand>
</feature>
<comment type="catalytic activity">
    <reaction evidence="7 9 10">
        <text>2-(2-carboxy-4-methylthiazol-5-yl)ethyl phosphate + 4-amino-2-methyl-5-(diphosphooxymethyl)pyrimidine + 2 H(+) = thiamine phosphate + CO2 + diphosphate</text>
        <dbReference type="Rhea" id="RHEA:47848"/>
        <dbReference type="ChEBI" id="CHEBI:15378"/>
        <dbReference type="ChEBI" id="CHEBI:16526"/>
        <dbReference type="ChEBI" id="CHEBI:33019"/>
        <dbReference type="ChEBI" id="CHEBI:37575"/>
        <dbReference type="ChEBI" id="CHEBI:57841"/>
        <dbReference type="ChEBI" id="CHEBI:62890"/>
        <dbReference type="EC" id="2.5.1.3"/>
    </reaction>
</comment>
<evidence type="ECO:0000256" key="1">
    <source>
        <dbReference type="ARBA" id="ARBA00005165"/>
    </source>
</evidence>
<proteinExistence type="inferred from homology"/>
<evidence type="ECO:0000313" key="14">
    <source>
        <dbReference type="Proteomes" id="UP001623661"/>
    </source>
</evidence>
<keyword evidence="3 9" id="KW-0479">Metal-binding</keyword>
<feature type="binding site" evidence="9">
    <location>
        <begin position="134"/>
        <end position="136"/>
    </location>
    <ligand>
        <name>2-[(2R,5Z)-2-carboxy-4-methylthiazol-5(2H)-ylidene]ethyl phosphate</name>
        <dbReference type="ChEBI" id="CHEBI:62899"/>
    </ligand>
</feature>
<feature type="binding site" evidence="9">
    <location>
        <position position="70"/>
    </location>
    <ligand>
        <name>Mg(2+)</name>
        <dbReference type="ChEBI" id="CHEBI:18420"/>
    </ligand>
</feature>
<feature type="binding site" evidence="9">
    <location>
        <position position="69"/>
    </location>
    <ligand>
        <name>4-amino-2-methyl-5-(diphosphooxymethyl)pyrimidine</name>
        <dbReference type="ChEBI" id="CHEBI:57841"/>
    </ligand>
</feature>
<dbReference type="InterPro" id="IPR022998">
    <property type="entry name" value="ThiamineP_synth_TenI"/>
</dbReference>
<comment type="similarity">
    <text evidence="9 10">Belongs to the thiamine-phosphate synthase family.</text>
</comment>
<keyword evidence="2 9" id="KW-0808">Transferase</keyword>
<dbReference type="GO" id="GO:0004789">
    <property type="term" value="F:thiamine-phosphate diphosphorylase activity"/>
    <property type="evidence" value="ECO:0007669"/>
    <property type="project" value="UniProtKB-EC"/>
</dbReference>
<accession>A0ABW8TW03</accession>
<dbReference type="EMBL" id="JBJHZY010000003">
    <property type="protein sequence ID" value="MFL0269494.1"/>
    <property type="molecule type" value="Genomic_DNA"/>
</dbReference>
<dbReference type="RefSeq" id="WP_406766115.1">
    <property type="nucleotide sequence ID" value="NZ_JBJHZY010000003.1"/>
</dbReference>
<protein>
    <recommendedName>
        <fullName evidence="9">Thiamine-phosphate synthase</fullName>
        <shortName evidence="9">TP synthase</shortName>
        <shortName evidence="9">TPS</shortName>
        <ecNumber evidence="9">2.5.1.3</ecNumber>
    </recommendedName>
    <alternativeName>
        <fullName evidence="9">Thiamine-phosphate pyrophosphorylase</fullName>
        <shortName evidence="9">TMP pyrophosphorylase</shortName>
        <shortName evidence="9">TMP-PPase</shortName>
    </alternativeName>
</protein>
<comment type="pathway">
    <text evidence="1 9 11">Cofactor biosynthesis; thiamine diphosphate biosynthesis; thiamine phosphate from 4-amino-2-methyl-5-diphosphomethylpyrimidine and 4-methyl-5-(2-phosphoethyl)-thiazole: step 1/1.</text>
</comment>
<name>A0ABW8TW03_9CLOT</name>
<dbReference type="InterPro" id="IPR013785">
    <property type="entry name" value="Aldolase_TIM"/>
</dbReference>
<feature type="domain" description="Thiamine phosphate synthase/TenI" evidence="12">
    <location>
        <begin position="7"/>
        <end position="188"/>
    </location>
</feature>
<evidence type="ECO:0000256" key="10">
    <source>
        <dbReference type="RuleBase" id="RU003826"/>
    </source>
</evidence>
<keyword evidence="14" id="KW-1185">Reference proteome</keyword>
<comment type="catalytic activity">
    <reaction evidence="8 9 10">
        <text>2-[(2R,5Z)-2-carboxy-4-methylthiazol-5(2H)-ylidene]ethyl phosphate + 4-amino-2-methyl-5-(diphosphooxymethyl)pyrimidine + 2 H(+) = thiamine phosphate + CO2 + diphosphate</text>
        <dbReference type="Rhea" id="RHEA:47844"/>
        <dbReference type="ChEBI" id="CHEBI:15378"/>
        <dbReference type="ChEBI" id="CHEBI:16526"/>
        <dbReference type="ChEBI" id="CHEBI:33019"/>
        <dbReference type="ChEBI" id="CHEBI:37575"/>
        <dbReference type="ChEBI" id="CHEBI:57841"/>
        <dbReference type="ChEBI" id="CHEBI:62899"/>
        <dbReference type="EC" id="2.5.1.3"/>
    </reaction>
</comment>
<dbReference type="Proteomes" id="UP001623661">
    <property type="component" value="Unassembled WGS sequence"/>
</dbReference>
<dbReference type="Pfam" id="PF02581">
    <property type="entry name" value="TMP-TENI"/>
    <property type="match status" value="1"/>
</dbReference>
<gene>
    <name evidence="9 13" type="primary">thiE</name>
    <name evidence="13" type="ORF">ACJDUH_15500</name>
</gene>
<dbReference type="NCBIfam" id="TIGR00693">
    <property type="entry name" value="thiE"/>
    <property type="match status" value="1"/>
</dbReference>
<evidence type="ECO:0000256" key="2">
    <source>
        <dbReference type="ARBA" id="ARBA00022679"/>
    </source>
</evidence>
<dbReference type="PANTHER" id="PTHR20857">
    <property type="entry name" value="THIAMINE-PHOSPHATE PYROPHOSPHORYLASE"/>
    <property type="match status" value="1"/>
</dbReference>
<feature type="binding site" evidence="9">
    <location>
        <begin position="185"/>
        <end position="186"/>
    </location>
    <ligand>
        <name>2-[(2R,5Z)-2-carboxy-4-methylthiazol-5(2H)-ylidene]ethyl phosphate</name>
        <dbReference type="ChEBI" id="CHEBI:62899"/>
    </ligand>
</feature>
<comment type="catalytic activity">
    <reaction evidence="6 9 10">
        <text>4-methyl-5-(2-phosphooxyethyl)-thiazole + 4-amino-2-methyl-5-(diphosphooxymethyl)pyrimidine + H(+) = thiamine phosphate + diphosphate</text>
        <dbReference type="Rhea" id="RHEA:22328"/>
        <dbReference type="ChEBI" id="CHEBI:15378"/>
        <dbReference type="ChEBI" id="CHEBI:33019"/>
        <dbReference type="ChEBI" id="CHEBI:37575"/>
        <dbReference type="ChEBI" id="CHEBI:57841"/>
        <dbReference type="ChEBI" id="CHEBI:58296"/>
        <dbReference type="EC" id="2.5.1.3"/>
    </reaction>
</comment>
<comment type="cofactor">
    <cofactor evidence="9">
        <name>Mg(2+)</name>
        <dbReference type="ChEBI" id="CHEBI:18420"/>
    </cofactor>
    <text evidence="9">Binds 1 Mg(2+) ion per subunit.</text>
</comment>
<dbReference type="InterPro" id="IPR036206">
    <property type="entry name" value="ThiamineP_synth_sf"/>
</dbReference>
<organism evidence="13 14">
    <name type="scientific">Candidatus Clostridium radicumherbarum</name>
    <dbReference type="NCBI Taxonomy" id="3381662"/>
    <lineage>
        <taxon>Bacteria</taxon>
        <taxon>Bacillati</taxon>
        <taxon>Bacillota</taxon>
        <taxon>Clostridia</taxon>
        <taxon>Eubacteriales</taxon>
        <taxon>Clostridiaceae</taxon>
        <taxon>Clostridium</taxon>
    </lineage>
</organism>
<evidence type="ECO:0000256" key="3">
    <source>
        <dbReference type="ARBA" id="ARBA00022723"/>
    </source>
</evidence>
<evidence type="ECO:0000256" key="4">
    <source>
        <dbReference type="ARBA" id="ARBA00022842"/>
    </source>
</evidence>
<feature type="binding site" evidence="9">
    <location>
        <position position="137"/>
    </location>
    <ligand>
        <name>4-amino-2-methyl-5-(diphosphooxymethyl)pyrimidine</name>
        <dbReference type="ChEBI" id="CHEBI:57841"/>
    </ligand>
</feature>
<dbReference type="SUPFAM" id="SSF51391">
    <property type="entry name" value="Thiamin phosphate synthase"/>
    <property type="match status" value="1"/>
</dbReference>
<evidence type="ECO:0000259" key="12">
    <source>
        <dbReference type="Pfam" id="PF02581"/>
    </source>
</evidence>
<feature type="binding site" evidence="9">
    <location>
        <begin position="37"/>
        <end position="41"/>
    </location>
    <ligand>
        <name>4-amino-2-methyl-5-(diphosphooxymethyl)pyrimidine</name>
        <dbReference type="ChEBI" id="CHEBI:57841"/>
    </ligand>
</feature>
<evidence type="ECO:0000256" key="5">
    <source>
        <dbReference type="ARBA" id="ARBA00022977"/>
    </source>
</evidence>
<feature type="binding site" evidence="9">
    <location>
        <position position="108"/>
    </location>
    <ligand>
        <name>4-amino-2-methyl-5-(diphosphooxymethyl)pyrimidine</name>
        <dbReference type="ChEBI" id="CHEBI:57841"/>
    </ligand>
</feature>
<keyword evidence="5 9" id="KW-0784">Thiamine biosynthesis</keyword>
<evidence type="ECO:0000256" key="11">
    <source>
        <dbReference type="RuleBase" id="RU004253"/>
    </source>
</evidence>
<evidence type="ECO:0000256" key="9">
    <source>
        <dbReference type="HAMAP-Rule" id="MF_00097"/>
    </source>
</evidence>
<dbReference type="Gene3D" id="3.20.20.70">
    <property type="entry name" value="Aldolase class I"/>
    <property type="match status" value="1"/>
</dbReference>
<evidence type="ECO:0000313" key="13">
    <source>
        <dbReference type="EMBL" id="MFL0269494.1"/>
    </source>
</evidence>
<dbReference type="HAMAP" id="MF_00097">
    <property type="entry name" value="TMP_synthase"/>
    <property type="match status" value="1"/>
</dbReference>
<evidence type="ECO:0000256" key="6">
    <source>
        <dbReference type="ARBA" id="ARBA00047334"/>
    </source>
</evidence>
<evidence type="ECO:0000256" key="8">
    <source>
        <dbReference type="ARBA" id="ARBA00047883"/>
    </source>
</evidence>